<evidence type="ECO:0000313" key="1">
    <source>
        <dbReference type="EMBL" id="GAG64966.1"/>
    </source>
</evidence>
<comment type="caution">
    <text evidence="1">The sequence shown here is derived from an EMBL/GenBank/DDBJ whole genome shotgun (WGS) entry which is preliminary data.</text>
</comment>
<dbReference type="EMBL" id="BART01004011">
    <property type="protein sequence ID" value="GAG64966.1"/>
    <property type="molecule type" value="Genomic_DNA"/>
</dbReference>
<dbReference type="Pfam" id="PF01144">
    <property type="entry name" value="CoA_trans"/>
    <property type="match status" value="1"/>
</dbReference>
<proteinExistence type="predicted"/>
<protein>
    <recommendedName>
        <fullName evidence="2">3-oxoacid CoA-transferase</fullName>
    </recommendedName>
</protein>
<evidence type="ECO:0008006" key="2">
    <source>
        <dbReference type="Google" id="ProtNLM"/>
    </source>
</evidence>
<dbReference type="AlphaFoldDB" id="X1AZ07"/>
<name>X1AZ07_9ZZZZ</name>
<feature type="non-terminal residue" evidence="1">
    <location>
        <position position="1"/>
    </location>
</feature>
<dbReference type="GO" id="GO:0008410">
    <property type="term" value="F:CoA-transferase activity"/>
    <property type="evidence" value="ECO:0007669"/>
    <property type="project" value="InterPro"/>
</dbReference>
<accession>X1AZ07</accession>
<dbReference type="Gene3D" id="3.40.1080.10">
    <property type="entry name" value="Glutaconate Coenzyme A-transferase"/>
    <property type="match status" value="1"/>
</dbReference>
<gene>
    <name evidence="1" type="ORF">S01H4_10462</name>
</gene>
<organism evidence="1">
    <name type="scientific">marine sediment metagenome</name>
    <dbReference type="NCBI Taxonomy" id="412755"/>
    <lineage>
        <taxon>unclassified sequences</taxon>
        <taxon>metagenomes</taxon>
        <taxon>ecological metagenomes</taxon>
    </lineage>
</organism>
<reference evidence="1" key="1">
    <citation type="journal article" date="2014" name="Front. Microbiol.">
        <title>High frequency of phylogenetically diverse reductive dehalogenase-homologous genes in deep subseafloor sedimentary metagenomes.</title>
        <authorList>
            <person name="Kawai M."/>
            <person name="Futagami T."/>
            <person name="Toyoda A."/>
            <person name="Takaki Y."/>
            <person name="Nishi S."/>
            <person name="Hori S."/>
            <person name="Arai W."/>
            <person name="Tsubouchi T."/>
            <person name="Morono Y."/>
            <person name="Uchiyama I."/>
            <person name="Ito T."/>
            <person name="Fujiyama A."/>
            <person name="Inagaki F."/>
            <person name="Takami H."/>
        </authorList>
    </citation>
    <scope>NUCLEOTIDE SEQUENCE</scope>
    <source>
        <strain evidence="1">Expedition CK06-06</strain>
    </source>
</reference>
<dbReference type="PANTHER" id="PTHR43293">
    <property type="entry name" value="ACETATE COA-TRANSFERASE YDIF"/>
    <property type="match status" value="1"/>
</dbReference>
<dbReference type="PANTHER" id="PTHR43293:SF3">
    <property type="entry name" value="CHOLESTEROL RING-CLEAVING HYDROLASE IPDB SUBUNIT"/>
    <property type="match status" value="1"/>
</dbReference>
<dbReference type="InterPro" id="IPR004165">
    <property type="entry name" value="CoA_trans_fam_I"/>
</dbReference>
<dbReference type="InterPro" id="IPR037171">
    <property type="entry name" value="NagB/RpiA_transferase-like"/>
</dbReference>
<dbReference type="SUPFAM" id="SSF100950">
    <property type="entry name" value="NagB/RpiA/CoA transferase-like"/>
    <property type="match status" value="1"/>
</dbReference>
<sequence length="170" mass="18527">DKKSVFVGTGLPMIATMFAQRTHAPKLLIFFEAGSMGPQVPVLPISVGDSRTFYKAIAASSMHDSMSLTQAGYMDYGFLGAAQIDIYGNINTTVIGSYENFKVRLPGSGGANDVGSLCQKTIIIMRQDKLRFVEKVDFITTPGYLSGKGAREEAGLAFRCSTSFKYFNFF</sequence>